<comment type="pathway">
    <text evidence="1 13">Cofactor biosynthesis; biotin biosynthesis; biotin from 7,8-diaminononanoate: step 2/2.</text>
</comment>
<comment type="cofactor">
    <cofactor evidence="13">
        <name>[2Fe-2S] cluster</name>
        <dbReference type="ChEBI" id="CHEBI:190135"/>
    </cofactor>
    <text evidence="13">Binds 1 [2Fe-2S] cluster. The cluster is coordinated with 3 cysteines and 1 arginine.</text>
</comment>
<dbReference type="EMBL" id="CP029077">
    <property type="protein sequence ID" value="QED23385.1"/>
    <property type="molecule type" value="Genomic_DNA"/>
</dbReference>
<dbReference type="Gene3D" id="3.20.20.70">
    <property type="entry name" value="Aldolase class I"/>
    <property type="match status" value="1"/>
</dbReference>
<comment type="subunit">
    <text evidence="13">Homodimer.</text>
</comment>
<dbReference type="GO" id="GO:0009102">
    <property type="term" value="P:biotin biosynthetic process"/>
    <property type="evidence" value="ECO:0007669"/>
    <property type="project" value="UniProtKB-UniRule"/>
</dbReference>
<dbReference type="FunFam" id="3.20.20.70:FF:000011">
    <property type="entry name" value="Biotin synthase"/>
    <property type="match status" value="1"/>
</dbReference>
<evidence type="ECO:0000256" key="4">
    <source>
        <dbReference type="ARBA" id="ARBA00022485"/>
    </source>
</evidence>
<sequence length="315" mass="35582">MTTVLRNDWKVSEVLDFFQMPFNDLIFKSHSIHRENFNPNTIQISTLLSIKTGGCPENCSYCPQSAHHNTNLEKQQLMNVDEIVNEAKSAKDAGASRFCMGAAWRNLHDRDLEYICEIIRRVKSLGLETCMTLGMLKDGQAEKMKEAGLDFYNHNIDTSEEFYDKIITTRKFEDRIDTIEKVRNSGLNVCCGGIVGMGEDIEDRAKMLITLANFEKHPESVPINQLVKVDGTPLQNEKDIDGFDFIKTIAVARIMMPKSYVRLSAGRTKMNEQMQALCFFAGANSIFFGEKLLTTENPEELSDLALMKKLGISGI</sequence>
<dbReference type="AlphaFoldDB" id="A0A5B8XES0"/>
<dbReference type="SFLD" id="SFLDS00029">
    <property type="entry name" value="Radical_SAM"/>
    <property type="match status" value="1"/>
</dbReference>
<dbReference type="PROSITE" id="PS51918">
    <property type="entry name" value="RADICAL_SAM"/>
    <property type="match status" value="1"/>
</dbReference>
<dbReference type="GO" id="GO:0004076">
    <property type="term" value="F:biotin synthase activity"/>
    <property type="evidence" value="ECO:0007669"/>
    <property type="project" value="UniProtKB-UniRule"/>
</dbReference>
<dbReference type="Pfam" id="PF04055">
    <property type="entry name" value="Radical_SAM"/>
    <property type="match status" value="1"/>
</dbReference>
<dbReference type="NCBIfam" id="TIGR00433">
    <property type="entry name" value="bioB"/>
    <property type="match status" value="1"/>
</dbReference>
<dbReference type="InterPro" id="IPR010722">
    <property type="entry name" value="BATS_dom"/>
</dbReference>
<dbReference type="InterPro" id="IPR013785">
    <property type="entry name" value="Aldolase_TIM"/>
</dbReference>
<comment type="catalytic activity">
    <reaction evidence="12 13">
        <text>(4R,5S)-dethiobiotin + (sulfur carrier)-SH + 2 reduced [2Fe-2S]-[ferredoxin] + 2 S-adenosyl-L-methionine = (sulfur carrier)-H + biotin + 2 5'-deoxyadenosine + 2 L-methionine + 2 oxidized [2Fe-2S]-[ferredoxin]</text>
        <dbReference type="Rhea" id="RHEA:22060"/>
        <dbReference type="Rhea" id="RHEA-COMP:10000"/>
        <dbReference type="Rhea" id="RHEA-COMP:10001"/>
        <dbReference type="Rhea" id="RHEA-COMP:14737"/>
        <dbReference type="Rhea" id="RHEA-COMP:14739"/>
        <dbReference type="ChEBI" id="CHEBI:17319"/>
        <dbReference type="ChEBI" id="CHEBI:29917"/>
        <dbReference type="ChEBI" id="CHEBI:33737"/>
        <dbReference type="ChEBI" id="CHEBI:33738"/>
        <dbReference type="ChEBI" id="CHEBI:57586"/>
        <dbReference type="ChEBI" id="CHEBI:57844"/>
        <dbReference type="ChEBI" id="CHEBI:59789"/>
        <dbReference type="ChEBI" id="CHEBI:64428"/>
        <dbReference type="ChEBI" id="CHEBI:149473"/>
        <dbReference type="EC" id="2.8.1.6"/>
    </reaction>
</comment>
<dbReference type="GO" id="GO:0051539">
    <property type="term" value="F:4 iron, 4 sulfur cluster binding"/>
    <property type="evidence" value="ECO:0007669"/>
    <property type="project" value="UniProtKB-KW"/>
</dbReference>
<feature type="binding site" evidence="13 14">
    <location>
        <position position="62"/>
    </location>
    <ligand>
        <name>[4Fe-4S] cluster</name>
        <dbReference type="ChEBI" id="CHEBI:49883"/>
        <note>4Fe-4S-S-AdoMet</note>
    </ligand>
</feature>
<keyword evidence="9 13" id="KW-0093">Biotin biosynthesis</keyword>
<keyword evidence="6 13" id="KW-0949">S-adenosyl-L-methionine</keyword>
<dbReference type="Proteomes" id="UP000321934">
    <property type="component" value="Chromosome"/>
</dbReference>
<keyword evidence="7 13" id="KW-0001">2Fe-2S</keyword>
<dbReference type="EC" id="2.8.1.6" evidence="3 13"/>
<comment type="cofactor">
    <cofactor evidence="13 14">
        <name>[4Fe-4S] cluster</name>
        <dbReference type="ChEBI" id="CHEBI:49883"/>
    </cofactor>
    <text evidence="13 14">Binds 1 [4Fe-4S] cluster. The cluster is coordinated with 3 cysteines and an exchangeable S-adenosyl-L-methionine.</text>
</comment>
<dbReference type="InterPro" id="IPR024177">
    <property type="entry name" value="Biotin_synthase"/>
</dbReference>
<evidence type="ECO:0000256" key="3">
    <source>
        <dbReference type="ARBA" id="ARBA00012236"/>
    </source>
</evidence>
<dbReference type="InterPro" id="IPR058240">
    <property type="entry name" value="rSAM_sf"/>
</dbReference>
<dbReference type="SFLD" id="SFLDF00272">
    <property type="entry name" value="biotin_synthase"/>
    <property type="match status" value="1"/>
</dbReference>
<dbReference type="HAMAP" id="MF_01694">
    <property type="entry name" value="BioB"/>
    <property type="match status" value="1"/>
</dbReference>
<evidence type="ECO:0000256" key="6">
    <source>
        <dbReference type="ARBA" id="ARBA00022691"/>
    </source>
</evidence>
<dbReference type="Pfam" id="PF06968">
    <property type="entry name" value="BATS"/>
    <property type="match status" value="1"/>
</dbReference>
<evidence type="ECO:0000313" key="17">
    <source>
        <dbReference type="Proteomes" id="UP000321934"/>
    </source>
</evidence>
<evidence type="ECO:0000256" key="13">
    <source>
        <dbReference type="HAMAP-Rule" id="MF_01694"/>
    </source>
</evidence>
<dbReference type="UniPathway" id="UPA00078">
    <property type="reaction ID" value="UER00162"/>
</dbReference>
<evidence type="ECO:0000313" key="16">
    <source>
        <dbReference type="EMBL" id="QED23385.1"/>
    </source>
</evidence>
<keyword evidence="11 13" id="KW-0411">Iron-sulfur</keyword>
<dbReference type="CDD" id="cd01335">
    <property type="entry name" value="Radical_SAM"/>
    <property type="match status" value="1"/>
</dbReference>
<name>A0A5B8XES0_9RICK</name>
<keyword evidence="10 13" id="KW-0408">Iron</keyword>
<comment type="cofactor">
    <cofactor evidence="14">
        <name>[2Fe-2S] cluster</name>
        <dbReference type="ChEBI" id="CHEBI:190135"/>
    </cofactor>
    <text evidence="14">Binds 1 [2Fe-2S] cluster. The cluster is coordinated with 3 cysteines and 1 arginine.</text>
</comment>
<gene>
    <name evidence="13" type="primary">bioB</name>
    <name evidence="16" type="ORF">Deia_00590</name>
</gene>
<comment type="similarity">
    <text evidence="2 13">Belongs to the radical SAM superfamily. Biotin synthase family.</text>
</comment>
<dbReference type="SUPFAM" id="SSF102114">
    <property type="entry name" value="Radical SAM enzymes"/>
    <property type="match status" value="1"/>
</dbReference>
<keyword evidence="8 13" id="KW-0479">Metal-binding</keyword>
<dbReference type="PANTHER" id="PTHR22976:SF2">
    <property type="entry name" value="BIOTIN SYNTHASE, MITOCHONDRIAL"/>
    <property type="match status" value="1"/>
</dbReference>
<dbReference type="SFLD" id="SFLDG01278">
    <property type="entry name" value="biotin_synthase_like"/>
    <property type="match status" value="1"/>
</dbReference>
<evidence type="ECO:0000259" key="15">
    <source>
        <dbReference type="PROSITE" id="PS51918"/>
    </source>
</evidence>
<dbReference type="PANTHER" id="PTHR22976">
    <property type="entry name" value="BIOTIN SYNTHASE"/>
    <property type="match status" value="1"/>
</dbReference>
<feature type="binding site" evidence="13 14">
    <location>
        <position position="55"/>
    </location>
    <ligand>
        <name>[4Fe-4S] cluster</name>
        <dbReference type="ChEBI" id="CHEBI:49883"/>
        <note>4Fe-4S-S-AdoMet</note>
    </ligand>
</feature>
<dbReference type="InterPro" id="IPR006638">
    <property type="entry name" value="Elp3/MiaA/NifB-like_rSAM"/>
</dbReference>
<comment type="function">
    <text evidence="13">Catalyzes the conversion of dethiobiotin (DTB) to biotin by the insertion of a sulfur atom into dethiobiotin via a radical-based mechanism.</text>
</comment>
<organism evidence="16 17">
    <name type="scientific">Candidatus Deianiraea vastatrix</name>
    <dbReference type="NCBI Taxonomy" id="2163644"/>
    <lineage>
        <taxon>Bacteria</taxon>
        <taxon>Pseudomonadati</taxon>
        <taxon>Pseudomonadota</taxon>
        <taxon>Alphaproteobacteria</taxon>
        <taxon>Rickettsiales</taxon>
        <taxon>Candidatus Deianiraeaceae</taxon>
        <taxon>Candidatus Deianiraea</taxon>
    </lineage>
</organism>
<dbReference type="PIRSF" id="PIRSF001619">
    <property type="entry name" value="Biotin_synth"/>
    <property type="match status" value="1"/>
</dbReference>
<dbReference type="GO" id="GO:0051537">
    <property type="term" value="F:2 iron, 2 sulfur cluster binding"/>
    <property type="evidence" value="ECO:0007669"/>
    <property type="project" value="UniProtKB-KW"/>
</dbReference>
<evidence type="ECO:0000256" key="2">
    <source>
        <dbReference type="ARBA" id="ARBA00010765"/>
    </source>
</evidence>
<dbReference type="GO" id="GO:0005506">
    <property type="term" value="F:iron ion binding"/>
    <property type="evidence" value="ECO:0007669"/>
    <property type="project" value="UniProtKB-UniRule"/>
</dbReference>
<dbReference type="RefSeq" id="WP_187694795.1">
    <property type="nucleotide sequence ID" value="NZ_CP029077.1"/>
</dbReference>
<protein>
    <recommendedName>
        <fullName evidence="3 13">Biotin synthase</fullName>
        <ecNumber evidence="3 13">2.8.1.6</ecNumber>
    </recommendedName>
</protein>
<dbReference type="InterPro" id="IPR002684">
    <property type="entry name" value="Biotin_synth/BioAB"/>
</dbReference>
<keyword evidence="5 13" id="KW-0808">Transferase</keyword>
<dbReference type="SMART" id="SM00729">
    <property type="entry name" value="Elp3"/>
    <property type="match status" value="1"/>
</dbReference>
<feature type="binding site" evidence="13 14">
    <location>
        <position position="59"/>
    </location>
    <ligand>
        <name>[4Fe-4S] cluster</name>
        <dbReference type="ChEBI" id="CHEBI:49883"/>
        <note>4Fe-4S-S-AdoMet</note>
    </ligand>
</feature>
<keyword evidence="4 13" id="KW-0004">4Fe-4S</keyword>
<feature type="domain" description="Radical SAM core" evidence="15">
    <location>
        <begin position="40"/>
        <end position="267"/>
    </location>
</feature>
<evidence type="ECO:0000256" key="7">
    <source>
        <dbReference type="ARBA" id="ARBA00022714"/>
    </source>
</evidence>
<keyword evidence="17" id="KW-1185">Reference proteome</keyword>
<reference evidence="16 17" key="1">
    <citation type="journal article" date="2019" name="ISME J.">
        <title>Deianiraea, an extracellular bacterium associated with the ciliate Paramecium, suggests an alternative scenario for the evolution of Rickettsiales.</title>
        <authorList>
            <person name="Castelli M."/>
            <person name="Sabaneyeva E."/>
            <person name="Lanzoni O."/>
            <person name="Lebedeva N."/>
            <person name="Floriano A.M."/>
            <person name="Gaiarsa S."/>
            <person name="Benken K."/>
            <person name="Modeo L."/>
            <person name="Bandi C."/>
            <person name="Potekhin A."/>
            <person name="Sassera D."/>
            <person name="Petroni G."/>
        </authorList>
    </citation>
    <scope>NUCLEOTIDE SEQUENCE [LARGE SCALE GENOMIC DNA]</scope>
    <source>
        <strain evidence="16">CyL4-1</strain>
    </source>
</reference>
<feature type="binding site" evidence="13 14">
    <location>
        <position position="130"/>
    </location>
    <ligand>
        <name>[2Fe-2S] cluster</name>
        <dbReference type="ChEBI" id="CHEBI:190135"/>
    </ligand>
</feature>
<evidence type="ECO:0000256" key="10">
    <source>
        <dbReference type="ARBA" id="ARBA00023004"/>
    </source>
</evidence>
<accession>A0A5B8XES0</accession>
<evidence type="ECO:0000256" key="1">
    <source>
        <dbReference type="ARBA" id="ARBA00004942"/>
    </source>
</evidence>
<dbReference type="InterPro" id="IPR007197">
    <property type="entry name" value="rSAM"/>
</dbReference>
<evidence type="ECO:0000256" key="11">
    <source>
        <dbReference type="ARBA" id="ARBA00023014"/>
    </source>
</evidence>
<evidence type="ECO:0000256" key="9">
    <source>
        <dbReference type="ARBA" id="ARBA00022756"/>
    </source>
</evidence>
<proteinExistence type="inferred from homology"/>
<dbReference type="SMART" id="SM00876">
    <property type="entry name" value="BATS"/>
    <property type="match status" value="1"/>
</dbReference>
<feature type="binding site" evidence="13 14">
    <location>
        <position position="99"/>
    </location>
    <ligand>
        <name>[2Fe-2S] cluster</name>
        <dbReference type="ChEBI" id="CHEBI:190135"/>
    </ligand>
</feature>
<feature type="binding site" evidence="13 14">
    <location>
        <position position="190"/>
    </location>
    <ligand>
        <name>[2Fe-2S] cluster</name>
        <dbReference type="ChEBI" id="CHEBI:190135"/>
    </ligand>
</feature>
<evidence type="ECO:0000256" key="14">
    <source>
        <dbReference type="PIRSR" id="PIRSR001619-1"/>
    </source>
</evidence>
<evidence type="ECO:0000256" key="8">
    <source>
        <dbReference type="ARBA" id="ARBA00022723"/>
    </source>
</evidence>
<dbReference type="SFLD" id="SFLDG01060">
    <property type="entry name" value="BATS_domain_containing"/>
    <property type="match status" value="1"/>
</dbReference>
<evidence type="ECO:0000256" key="5">
    <source>
        <dbReference type="ARBA" id="ARBA00022679"/>
    </source>
</evidence>
<feature type="binding site" evidence="13 14">
    <location>
        <position position="262"/>
    </location>
    <ligand>
        <name>[2Fe-2S] cluster</name>
        <dbReference type="ChEBI" id="CHEBI:190135"/>
    </ligand>
</feature>
<evidence type="ECO:0000256" key="12">
    <source>
        <dbReference type="ARBA" id="ARBA00051157"/>
    </source>
</evidence>